<reference evidence="1" key="1">
    <citation type="submission" date="2020-11" db="EMBL/GenBank/DDBJ databases">
        <authorList>
            <person name="Tran Van P."/>
        </authorList>
    </citation>
    <scope>NUCLEOTIDE SEQUENCE</scope>
</reference>
<organism evidence="1">
    <name type="scientific">Notodromas monacha</name>
    <dbReference type="NCBI Taxonomy" id="399045"/>
    <lineage>
        <taxon>Eukaryota</taxon>
        <taxon>Metazoa</taxon>
        <taxon>Ecdysozoa</taxon>
        <taxon>Arthropoda</taxon>
        <taxon>Crustacea</taxon>
        <taxon>Oligostraca</taxon>
        <taxon>Ostracoda</taxon>
        <taxon>Podocopa</taxon>
        <taxon>Podocopida</taxon>
        <taxon>Cypridocopina</taxon>
        <taxon>Cypridoidea</taxon>
        <taxon>Cyprididae</taxon>
        <taxon>Notodromas</taxon>
    </lineage>
</organism>
<gene>
    <name evidence="1" type="ORF">NMOB1V02_LOCUS5002</name>
</gene>
<dbReference type="AlphaFoldDB" id="A0A7R9GCA0"/>
<accession>A0A7R9GCA0</accession>
<dbReference type="EMBL" id="CAJPEX010000849">
    <property type="protein sequence ID" value="CAG0917419.1"/>
    <property type="molecule type" value="Genomic_DNA"/>
</dbReference>
<dbReference type="EMBL" id="OA882886">
    <property type="protein sequence ID" value="CAD7277267.1"/>
    <property type="molecule type" value="Genomic_DNA"/>
</dbReference>
<dbReference type="Proteomes" id="UP000678499">
    <property type="component" value="Unassembled WGS sequence"/>
</dbReference>
<name>A0A7R9GCA0_9CRUS</name>
<evidence type="ECO:0000313" key="1">
    <source>
        <dbReference type="EMBL" id="CAD7277267.1"/>
    </source>
</evidence>
<protein>
    <submittedName>
        <fullName evidence="1">Uncharacterized protein</fullName>
    </submittedName>
</protein>
<proteinExistence type="predicted"/>
<sequence>MKNFPQTSKKLLRTSTSLQTMGSGIQLQKITTPRNIYRIKEALWLEEYQQQQKLVNNKTAIWEYMDLDYQIHAARL</sequence>
<evidence type="ECO:0000313" key="2">
    <source>
        <dbReference type="Proteomes" id="UP000678499"/>
    </source>
</evidence>
<keyword evidence="2" id="KW-1185">Reference proteome</keyword>